<evidence type="ECO:0000313" key="1">
    <source>
        <dbReference type="EMBL" id="GAE93116.1"/>
    </source>
</evidence>
<dbReference type="eggNOG" id="COG1472">
    <property type="taxonomic scope" value="Bacteria"/>
</dbReference>
<dbReference type="RefSeq" id="WP_235182693.1">
    <property type="nucleotide sequence ID" value="NZ_BAVS01000009.1"/>
</dbReference>
<accession>W4VIZ0</accession>
<proteinExistence type="predicted"/>
<protein>
    <submittedName>
        <fullName evidence="1">Beta-glucosidase</fullName>
    </submittedName>
</protein>
<reference evidence="1 2" key="1">
    <citation type="journal article" date="2014" name="Genome Announc.">
        <title>Draft Genome Sequence of the Boron-Tolerant and Moderately Halotolerant Bacterium Gracilibacillus boraciitolerans JCM 21714T.</title>
        <authorList>
            <person name="Ahmed I."/>
            <person name="Oshima K."/>
            <person name="Suda W."/>
            <person name="Kitamura K."/>
            <person name="Iida T."/>
            <person name="Ohmori Y."/>
            <person name="Fujiwara T."/>
            <person name="Hattori M."/>
            <person name="Ohkuma M."/>
        </authorList>
    </citation>
    <scope>NUCLEOTIDE SEQUENCE [LARGE SCALE GENOMIC DNA]</scope>
    <source>
        <strain evidence="1 2">JCM 21714</strain>
    </source>
</reference>
<organism evidence="1 2">
    <name type="scientific">Gracilibacillus boraciitolerans JCM 21714</name>
    <dbReference type="NCBI Taxonomy" id="1298598"/>
    <lineage>
        <taxon>Bacteria</taxon>
        <taxon>Bacillati</taxon>
        <taxon>Bacillota</taxon>
        <taxon>Bacilli</taxon>
        <taxon>Bacillales</taxon>
        <taxon>Bacillaceae</taxon>
        <taxon>Gracilibacillus</taxon>
    </lineage>
</organism>
<sequence length="182" mass="21455">MLKNKENLLPLKDKLTVYVPKRYYPEQEDWFGNKIPDKMEYPIHLDIVKQFYHVTDDPEQADFALVCIKGPDSGGGYHKRDREEGGSGYIPISLQYRPYEATIVRPRSIAGDTREVLDRSYKGKKVFTNNESDLDLVLETKEKMKDKPVMVLFIYQTQLLYLNLNLMSKVYLYILEFRIKLY</sequence>
<name>W4VIZ0_9BACI</name>
<dbReference type="EMBL" id="BAVS01000009">
    <property type="protein sequence ID" value="GAE93116.1"/>
    <property type="molecule type" value="Genomic_DNA"/>
</dbReference>
<dbReference type="Proteomes" id="UP000019102">
    <property type="component" value="Unassembled WGS sequence"/>
</dbReference>
<keyword evidence="2" id="KW-1185">Reference proteome</keyword>
<dbReference type="STRING" id="1298598.JCM21714_2154"/>
<comment type="caution">
    <text evidence="1">The sequence shown here is derived from an EMBL/GenBank/DDBJ whole genome shotgun (WGS) entry which is preliminary data.</text>
</comment>
<dbReference type="AlphaFoldDB" id="W4VIZ0"/>
<evidence type="ECO:0000313" key="2">
    <source>
        <dbReference type="Proteomes" id="UP000019102"/>
    </source>
</evidence>
<gene>
    <name evidence="1" type="ORF">JCM21714_2154</name>
</gene>